<dbReference type="Gene3D" id="3.30.70.1700">
    <property type="entry name" value="Phage minor tail protein U"/>
    <property type="match status" value="1"/>
</dbReference>
<sequence>MARQPTSSVTAGDGAPTPVTAPPSALTPQGAIRHRIRQRVLDRLKTALQGESQVHFFDGSPSFIDGEAELPAVAVYLSDLQPEAVYFDSVSWSGVLHVQIFLRAREPDAALDRWAECYAAPLLADPALLTPFDGDLAPLACDYQRDEELGIWGAIDLQYQIRYTQEQL</sequence>
<accession>A0A2A7U7F1</accession>
<reference evidence="3" key="1">
    <citation type="submission" date="2017-09" db="EMBL/GenBank/DDBJ databases">
        <title>FDA dAtabase for Regulatory Grade micrObial Sequences (FDA-ARGOS): Supporting development and validation of Infectious Disease Dx tests.</title>
        <authorList>
            <person name="Goldberg B."/>
            <person name="Campos J."/>
            <person name="Tallon L."/>
            <person name="Sadzewicz L."/>
            <person name="Ott S."/>
            <person name="Zhao X."/>
            <person name="Nagaraj S."/>
            <person name="Vavikolanu K."/>
            <person name="Aluvathingal J."/>
            <person name="Nadendla S."/>
            <person name="Geyer C."/>
            <person name="Sichtig H."/>
        </authorList>
    </citation>
    <scope>NUCLEOTIDE SEQUENCE [LARGE SCALE GENOMIC DNA]</scope>
    <source>
        <strain evidence="3">FDAARGOS_370</strain>
    </source>
</reference>
<proteinExistence type="predicted"/>
<evidence type="ECO:0000313" key="3">
    <source>
        <dbReference type="Proteomes" id="UP000219788"/>
    </source>
</evidence>
<evidence type="ECO:0000313" key="2">
    <source>
        <dbReference type="EMBL" id="PEH74227.1"/>
    </source>
</evidence>
<evidence type="ECO:0000256" key="1">
    <source>
        <dbReference type="SAM" id="MobiDB-lite"/>
    </source>
</evidence>
<comment type="caution">
    <text evidence="2">The sequence shown here is derived from an EMBL/GenBank/DDBJ whole genome shotgun (WGS) entry which is preliminary data.</text>
</comment>
<dbReference type="AlphaFoldDB" id="A0A2A7U7F1"/>
<dbReference type="STRING" id="636.AAW15_07795"/>
<protein>
    <submittedName>
        <fullName evidence="2">Phage tail protein</fullName>
    </submittedName>
</protein>
<dbReference type="InterPro" id="IPR035934">
    <property type="entry name" value="Phage_tail_protein-like_sf"/>
</dbReference>
<dbReference type="EMBL" id="PDDV01000007">
    <property type="protein sequence ID" value="PEH74227.1"/>
    <property type="molecule type" value="Genomic_DNA"/>
</dbReference>
<feature type="compositionally biased region" description="Polar residues" evidence="1">
    <location>
        <begin position="1"/>
        <end position="10"/>
    </location>
</feature>
<dbReference type="InterPro" id="IPR009312">
    <property type="entry name" value="Phage_lambda_GpU-like"/>
</dbReference>
<dbReference type="OrthoDB" id="6537575at2"/>
<dbReference type="Pfam" id="PF06141">
    <property type="entry name" value="Phage_tail_U"/>
    <property type="match status" value="1"/>
</dbReference>
<dbReference type="InterPro" id="IPR038512">
    <property type="entry name" value="GpU-like_sf"/>
</dbReference>
<gene>
    <name evidence="2" type="ORF">CRM76_01330</name>
</gene>
<dbReference type="Proteomes" id="UP000219788">
    <property type="component" value="Unassembled WGS sequence"/>
</dbReference>
<feature type="region of interest" description="Disordered" evidence="1">
    <location>
        <begin position="1"/>
        <end position="28"/>
    </location>
</feature>
<dbReference type="SUPFAM" id="SSF143749">
    <property type="entry name" value="Phage tail protein-like"/>
    <property type="match status" value="1"/>
</dbReference>
<organism evidence="2 3">
    <name type="scientific">Edwardsiella tarda</name>
    <dbReference type="NCBI Taxonomy" id="636"/>
    <lineage>
        <taxon>Bacteria</taxon>
        <taxon>Pseudomonadati</taxon>
        <taxon>Pseudomonadota</taxon>
        <taxon>Gammaproteobacteria</taxon>
        <taxon>Enterobacterales</taxon>
        <taxon>Hafniaceae</taxon>
        <taxon>Edwardsiella</taxon>
    </lineage>
</organism>
<name>A0A2A7U7F1_EDWTA</name>